<dbReference type="InterPro" id="IPR006175">
    <property type="entry name" value="YjgF/YER057c/UK114"/>
</dbReference>
<dbReference type="InterPro" id="IPR035959">
    <property type="entry name" value="RutC-like_sf"/>
</dbReference>
<dbReference type="AlphaFoldDB" id="A0A418WQ06"/>
<accession>A0A418WQ06</accession>
<evidence type="ECO:0000313" key="3">
    <source>
        <dbReference type="Proteomes" id="UP000286100"/>
    </source>
</evidence>
<dbReference type="GO" id="GO:0005829">
    <property type="term" value="C:cytosol"/>
    <property type="evidence" value="ECO:0007669"/>
    <property type="project" value="TreeGrafter"/>
</dbReference>
<comment type="caution">
    <text evidence="2">The sequence shown here is derived from an EMBL/GenBank/DDBJ whole genome shotgun (WGS) entry which is preliminary data.</text>
</comment>
<name>A0A418WQ06_9SPHN</name>
<sequence>MQEGAISMRLKSTSVAIHVAQGCGALLAVALTPGNALAQARTEQTVLMSANPRERAGQEQYGYASAVIAGGMIYVSGVVVGQGPGEADLVPGYERAFDQIEATLKRMGATLDDVVEMTSFHTDITAQIDLLSTVSKRRLKGQPPAWTAIDIDRLLPDQGLTEIKIVAYRPGAAPVK</sequence>
<dbReference type="Pfam" id="PF01042">
    <property type="entry name" value="Ribonuc_L-PSP"/>
    <property type="match status" value="1"/>
</dbReference>
<dbReference type="SUPFAM" id="SSF55298">
    <property type="entry name" value="YjgF-like"/>
    <property type="match status" value="1"/>
</dbReference>
<evidence type="ECO:0008006" key="4">
    <source>
        <dbReference type="Google" id="ProtNLM"/>
    </source>
</evidence>
<dbReference type="EMBL" id="QYUM01000002">
    <property type="protein sequence ID" value="RJF93332.1"/>
    <property type="molecule type" value="Genomic_DNA"/>
</dbReference>
<protein>
    <recommendedName>
        <fullName evidence="4">RidA family protein</fullName>
    </recommendedName>
</protein>
<dbReference type="Gene3D" id="3.30.1330.40">
    <property type="entry name" value="RutC-like"/>
    <property type="match status" value="1"/>
</dbReference>
<proteinExistence type="inferred from homology"/>
<dbReference type="GO" id="GO:0019239">
    <property type="term" value="F:deaminase activity"/>
    <property type="evidence" value="ECO:0007669"/>
    <property type="project" value="TreeGrafter"/>
</dbReference>
<dbReference type="PANTHER" id="PTHR11803">
    <property type="entry name" value="2-IMINOBUTANOATE/2-IMINOPROPANOATE DEAMINASE RIDA"/>
    <property type="match status" value="1"/>
</dbReference>
<keyword evidence="3" id="KW-1185">Reference proteome</keyword>
<organism evidence="2 3">
    <name type="scientific">Sphingomonas cavernae</name>
    <dbReference type="NCBI Taxonomy" id="2320861"/>
    <lineage>
        <taxon>Bacteria</taxon>
        <taxon>Pseudomonadati</taxon>
        <taxon>Pseudomonadota</taxon>
        <taxon>Alphaproteobacteria</taxon>
        <taxon>Sphingomonadales</taxon>
        <taxon>Sphingomonadaceae</taxon>
        <taxon>Sphingomonas</taxon>
    </lineage>
</organism>
<gene>
    <name evidence="2" type="ORF">D3876_03000</name>
</gene>
<dbReference type="OrthoDB" id="9809792at2"/>
<evidence type="ECO:0000256" key="1">
    <source>
        <dbReference type="ARBA" id="ARBA00010552"/>
    </source>
</evidence>
<dbReference type="Proteomes" id="UP000286100">
    <property type="component" value="Unassembled WGS sequence"/>
</dbReference>
<dbReference type="PANTHER" id="PTHR11803:SF58">
    <property type="entry name" value="PROTEIN HMF1-RELATED"/>
    <property type="match status" value="1"/>
</dbReference>
<comment type="similarity">
    <text evidence="1">Belongs to the RutC family.</text>
</comment>
<reference evidence="2 3" key="1">
    <citation type="submission" date="2018-09" db="EMBL/GenBank/DDBJ databases">
        <authorList>
            <person name="Zhu H."/>
        </authorList>
    </citation>
    <scope>NUCLEOTIDE SEQUENCE [LARGE SCALE GENOMIC DNA]</scope>
    <source>
        <strain evidence="2 3">K2R01-6</strain>
    </source>
</reference>
<evidence type="ECO:0000313" key="2">
    <source>
        <dbReference type="EMBL" id="RJF93332.1"/>
    </source>
</evidence>